<feature type="transmembrane region" description="Helical" evidence="1">
    <location>
        <begin position="346"/>
        <end position="365"/>
    </location>
</feature>
<keyword evidence="1" id="KW-1133">Transmembrane helix</keyword>
<dbReference type="VEuPathDB" id="FungiDB:VP01_1435g1"/>
<comment type="caution">
    <text evidence="2">The sequence shown here is derived from an EMBL/GenBank/DDBJ whole genome shotgun (WGS) entry which is preliminary data.</text>
</comment>
<evidence type="ECO:0000313" key="2">
    <source>
        <dbReference type="EMBL" id="KNZ61210.1"/>
    </source>
</evidence>
<accession>A0A0L6VM56</accession>
<protein>
    <submittedName>
        <fullName evidence="2">Putative signal peptide protein</fullName>
    </submittedName>
</protein>
<keyword evidence="1" id="KW-0812">Transmembrane</keyword>
<feature type="transmembrane region" description="Helical" evidence="1">
    <location>
        <begin position="184"/>
        <end position="202"/>
    </location>
</feature>
<organism evidence="2 3">
    <name type="scientific">Puccinia sorghi</name>
    <dbReference type="NCBI Taxonomy" id="27349"/>
    <lineage>
        <taxon>Eukaryota</taxon>
        <taxon>Fungi</taxon>
        <taxon>Dikarya</taxon>
        <taxon>Basidiomycota</taxon>
        <taxon>Pucciniomycotina</taxon>
        <taxon>Pucciniomycetes</taxon>
        <taxon>Pucciniales</taxon>
        <taxon>Pucciniaceae</taxon>
        <taxon>Puccinia</taxon>
    </lineage>
</organism>
<proteinExistence type="predicted"/>
<name>A0A0L6VM56_9BASI</name>
<dbReference type="EMBL" id="LAVV01004843">
    <property type="protein sequence ID" value="KNZ61210.1"/>
    <property type="molecule type" value="Genomic_DNA"/>
</dbReference>
<gene>
    <name evidence="2" type="ORF">VP01_1435g1</name>
</gene>
<feature type="transmembrane region" description="Helical" evidence="1">
    <location>
        <begin position="214"/>
        <end position="232"/>
    </location>
</feature>
<reference evidence="2 3" key="1">
    <citation type="submission" date="2015-08" db="EMBL/GenBank/DDBJ databases">
        <title>Next Generation Sequencing and Analysis of the Genome of Puccinia sorghi L Schw, the Causal Agent of Maize Common Rust.</title>
        <authorList>
            <person name="Rochi L."/>
            <person name="Burguener G."/>
            <person name="Darino M."/>
            <person name="Turjanski A."/>
            <person name="Kreff E."/>
            <person name="Dieguez M.J."/>
            <person name="Sacco F."/>
        </authorList>
    </citation>
    <scope>NUCLEOTIDE SEQUENCE [LARGE SCALE GENOMIC DNA]</scope>
    <source>
        <strain evidence="2 3">RO10H11247</strain>
    </source>
</reference>
<dbReference type="AlphaFoldDB" id="A0A0L6VM56"/>
<dbReference type="Proteomes" id="UP000037035">
    <property type="component" value="Unassembled WGS sequence"/>
</dbReference>
<keyword evidence="1" id="KW-0472">Membrane</keyword>
<evidence type="ECO:0000256" key="1">
    <source>
        <dbReference type="SAM" id="Phobius"/>
    </source>
</evidence>
<keyword evidence="3" id="KW-1185">Reference proteome</keyword>
<evidence type="ECO:0000313" key="3">
    <source>
        <dbReference type="Proteomes" id="UP000037035"/>
    </source>
</evidence>
<sequence length="375" mass="43150">MLPGGLMLSLSFLACQYQKYKPSGLATIASNFYLKFKCFHSIKMMANSAQSTQPSCQHTTLLEVKVELIPYLHGTHPGSFCVKAPLIYFQSSTNSVSSSSSQLSLKFIKSCPSFWKFGQLMAQLKHHRMVQAPLMSRYAAIIPCQTKHILYLALFKAKTLMQDKKHWIILIIVFCIKNLKKINLFPFPLELLLLFFLISFSLSQKYLKPSYATFLFCFPLLSMFQSYFYQIILPQVLSPFPVTEIHPETLIQAKSILLPGDIKGRKKDVFFNYLSPMNYEESKAKFQNLKNKKTEIEWSRLQSLMWPARGYGLCEMRGSIKDLGIRNQGSMVQQCILLLLPKLHHLLYFISFISTFFIIKILSFCTEGKIISLFL</sequence>